<dbReference type="InterPro" id="IPR013083">
    <property type="entry name" value="Znf_RING/FYVE/PHD"/>
</dbReference>
<dbReference type="SMART" id="SM00744">
    <property type="entry name" value="RINGv"/>
    <property type="match status" value="1"/>
</dbReference>
<evidence type="ECO:0000256" key="3">
    <source>
        <dbReference type="ARBA" id="ARBA00022833"/>
    </source>
</evidence>
<dbReference type="Pfam" id="PF12906">
    <property type="entry name" value="RINGv"/>
    <property type="match status" value="1"/>
</dbReference>
<keyword evidence="4" id="KW-0472">Membrane</keyword>
<dbReference type="STRING" id="13333.W1PDX5"/>
<feature type="domain" description="RING-CH-type" evidence="5">
    <location>
        <begin position="88"/>
        <end position="148"/>
    </location>
</feature>
<dbReference type="OrthoDB" id="273089at2759"/>
<dbReference type="EMBL" id="KI393569">
    <property type="protein sequence ID" value="ERN08142.1"/>
    <property type="molecule type" value="Genomic_DNA"/>
</dbReference>
<evidence type="ECO:0000313" key="7">
    <source>
        <dbReference type="Proteomes" id="UP000017836"/>
    </source>
</evidence>
<sequence length="262" mass="28609">MRNERSDENGGTCGNVADLARVELERVQVTSGVEVSVSEASTPAAVNILISGGGDSHNNQLETIAIVKLDICKDEKDEKSPKKVAHSRSQSYGEQCRVCQQPSDEALMELGCRCRGELAKAHKSCIELWFRTRGSNRCEICQQVAVNVPPPDSQPTPNYWVWRIDPRGGPDSGQRGRQRGCFNPLWIAFSILIGGLLLDVLISISLGISALPVNIIIGVLVVLGLGTALRLALECCHEWSIRRSIERAESNLNVNPVYPPVV</sequence>
<feature type="transmembrane region" description="Helical" evidence="4">
    <location>
        <begin position="214"/>
        <end position="233"/>
    </location>
</feature>
<dbReference type="Gene3D" id="3.30.40.10">
    <property type="entry name" value="Zinc/RING finger domain, C3HC4 (zinc finger)"/>
    <property type="match status" value="1"/>
</dbReference>
<feature type="transmembrane region" description="Helical" evidence="4">
    <location>
        <begin position="185"/>
        <end position="208"/>
    </location>
</feature>
<keyword evidence="4" id="KW-0812">Transmembrane</keyword>
<dbReference type="eggNOG" id="KOG1609">
    <property type="taxonomic scope" value="Eukaryota"/>
</dbReference>
<dbReference type="Gramene" id="ERN08142">
    <property type="protein sequence ID" value="ERN08142"/>
    <property type="gene ID" value="AMTR_s00018p00108930"/>
</dbReference>
<dbReference type="GO" id="GO:0008270">
    <property type="term" value="F:zinc ion binding"/>
    <property type="evidence" value="ECO:0007669"/>
    <property type="project" value="UniProtKB-KW"/>
</dbReference>
<dbReference type="PROSITE" id="PS51292">
    <property type="entry name" value="ZF_RING_CH"/>
    <property type="match status" value="1"/>
</dbReference>
<dbReference type="InterPro" id="IPR011016">
    <property type="entry name" value="Znf_RING-CH"/>
</dbReference>
<name>W1PDX5_AMBTC</name>
<keyword evidence="1" id="KW-0479">Metal-binding</keyword>
<protein>
    <recommendedName>
        <fullName evidence="5">RING-CH-type domain-containing protein</fullName>
    </recommendedName>
</protein>
<keyword evidence="3" id="KW-0862">Zinc</keyword>
<dbReference type="SUPFAM" id="SSF57850">
    <property type="entry name" value="RING/U-box"/>
    <property type="match status" value="1"/>
</dbReference>
<keyword evidence="7" id="KW-1185">Reference proteome</keyword>
<accession>W1PDX5</accession>
<dbReference type="OMA" id="HLTIVVC"/>
<evidence type="ECO:0000259" key="5">
    <source>
        <dbReference type="PROSITE" id="PS51292"/>
    </source>
</evidence>
<evidence type="ECO:0000256" key="1">
    <source>
        <dbReference type="ARBA" id="ARBA00022723"/>
    </source>
</evidence>
<reference evidence="7" key="1">
    <citation type="journal article" date="2013" name="Science">
        <title>The Amborella genome and the evolution of flowering plants.</title>
        <authorList>
            <consortium name="Amborella Genome Project"/>
        </authorList>
    </citation>
    <scope>NUCLEOTIDE SEQUENCE [LARGE SCALE GENOMIC DNA]</scope>
</reference>
<dbReference type="PANTHER" id="PTHR46214:SF16">
    <property type="entry name" value="OS10G0481450 PROTEIN"/>
    <property type="match status" value="1"/>
</dbReference>
<gene>
    <name evidence="6" type="ORF">AMTR_s00018p00108930</name>
</gene>
<evidence type="ECO:0000256" key="4">
    <source>
        <dbReference type="SAM" id="Phobius"/>
    </source>
</evidence>
<keyword evidence="2" id="KW-0863">Zinc-finger</keyword>
<evidence type="ECO:0000256" key="2">
    <source>
        <dbReference type="ARBA" id="ARBA00022771"/>
    </source>
</evidence>
<dbReference type="HOGENOM" id="CLU_052739_0_0_1"/>
<proteinExistence type="predicted"/>
<dbReference type="KEGG" id="atr:18436383"/>
<organism evidence="6 7">
    <name type="scientific">Amborella trichopoda</name>
    <dbReference type="NCBI Taxonomy" id="13333"/>
    <lineage>
        <taxon>Eukaryota</taxon>
        <taxon>Viridiplantae</taxon>
        <taxon>Streptophyta</taxon>
        <taxon>Embryophyta</taxon>
        <taxon>Tracheophyta</taxon>
        <taxon>Spermatophyta</taxon>
        <taxon>Magnoliopsida</taxon>
        <taxon>Amborellales</taxon>
        <taxon>Amborellaceae</taxon>
        <taxon>Amborella</taxon>
    </lineage>
</organism>
<dbReference type="PANTHER" id="PTHR46214">
    <property type="entry name" value="ZINC FINGER, RING-CH-TYPE"/>
    <property type="match status" value="1"/>
</dbReference>
<dbReference type="Proteomes" id="UP000017836">
    <property type="component" value="Unassembled WGS sequence"/>
</dbReference>
<dbReference type="AlphaFoldDB" id="W1PDX5"/>
<evidence type="ECO:0000313" key="6">
    <source>
        <dbReference type="EMBL" id="ERN08142.1"/>
    </source>
</evidence>
<keyword evidence="4" id="KW-1133">Transmembrane helix</keyword>